<proteinExistence type="predicted"/>
<reference evidence="3" key="1">
    <citation type="submission" date="2025-08" db="UniProtKB">
        <authorList>
            <consortium name="RefSeq"/>
        </authorList>
    </citation>
    <scope>IDENTIFICATION</scope>
</reference>
<dbReference type="InterPro" id="IPR035940">
    <property type="entry name" value="CAP_sf"/>
</dbReference>
<evidence type="ECO:0000259" key="1">
    <source>
        <dbReference type="SMART" id="SM00198"/>
    </source>
</evidence>
<sequence length="155" mass="17555">MGCSTSSNSKKNNTRILSLQELRKDVLLAHNSLRKQHKLPPAQFSAQLNTMAQTWADNLAETNTFQHSPQDHRKGAGENLAGHNELINGEGLVQMWSRDQRHSMFGERQGIAHVTYDLCKDWTHMGLGRSRERGSNGMYIYVANYLPGNDWMTSL</sequence>
<organism evidence="2 3">
    <name type="scientific">Biomphalaria glabrata</name>
    <name type="common">Bloodfluke planorb</name>
    <name type="synonym">Freshwater snail</name>
    <dbReference type="NCBI Taxonomy" id="6526"/>
    <lineage>
        <taxon>Eukaryota</taxon>
        <taxon>Metazoa</taxon>
        <taxon>Spiralia</taxon>
        <taxon>Lophotrochozoa</taxon>
        <taxon>Mollusca</taxon>
        <taxon>Gastropoda</taxon>
        <taxon>Heterobranchia</taxon>
        <taxon>Euthyneura</taxon>
        <taxon>Panpulmonata</taxon>
        <taxon>Hygrophila</taxon>
        <taxon>Lymnaeoidea</taxon>
        <taxon>Planorbidae</taxon>
        <taxon>Biomphalaria</taxon>
    </lineage>
</organism>
<accession>A0A9W3BBA4</accession>
<dbReference type="InterPro" id="IPR001283">
    <property type="entry name" value="CRISP-related"/>
</dbReference>
<dbReference type="PANTHER" id="PTHR10334">
    <property type="entry name" value="CYSTEINE-RICH SECRETORY PROTEIN-RELATED"/>
    <property type="match status" value="1"/>
</dbReference>
<dbReference type="SMART" id="SM00198">
    <property type="entry name" value="SCP"/>
    <property type="match status" value="1"/>
</dbReference>
<dbReference type="OrthoDB" id="337038at2759"/>
<dbReference type="GeneID" id="106079419"/>
<evidence type="ECO:0000313" key="3">
    <source>
        <dbReference type="RefSeq" id="XP_055896716.1"/>
    </source>
</evidence>
<name>A0A9W3BBA4_BIOGL</name>
<dbReference type="Pfam" id="PF00188">
    <property type="entry name" value="CAP"/>
    <property type="match status" value="1"/>
</dbReference>
<dbReference type="Proteomes" id="UP001165740">
    <property type="component" value="Chromosome 9"/>
</dbReference>
<dbReference type="InterPro" id="IPR014044">
    <property type="entry name" value="CAP_dom"/>
</dbReference>
<dbReference type="AlphaFoldDB" id="A0A9W3BBA4"/>
<gene>
    <name evidence="3" type="primary">LOC106079419</name>
</gene>
<dbReference type="Gene3D" id="3.40.33.10">
    <property type="entry name" value="CAP"/>
    <property type="match status" value="1"/>
</dbReference>
<evidence type="ECO:0000313" key="2">
    <source>
        <dbReference type="Proteomes" id="UP001165740"/>
    </source>
</evidence>
<dbReference type="RefSeq" id="XP_055896716.1">
    <property type="nucleotide sequence ID" value="XM_056040741.1"/>
</dbReference>
<dbReference type="OMA" id="HSICDEY"/>
<dbReference type="SUPFAM" id="SSF55797">
    <property type="entry name" value="PR-1-like"/>
    <property type="match status" value="1"/>
</dbReference>
<feature type="domain" description="SCP" evidence="1">
    <location>
        <begin position="21"/>
        <end position="152"/>
    </location>
</feature>
<keyword evidence="2" id="KW-1185">Reference proteome</keyword>
<protein>
    <submittedName>
        <fullName evidence="3">Golgi-associated plant pathogenesis-related protein 1-like isoform X1</fullName>
    </submittedName>
</protein>